<evidence type="ECO:0000256" key="1">
    <source>
        <dbReference type="SAM" id="MobiDB-lite"/>
    </source>
</evidence>
<feature type="region of interest" description="Disordered" evidence="1">
    <location>
        <begin position="1"/>
        <end position="87"/>
    </location>
</feature>
<feature type="region of interest" description="Disordered" evidence="1">
    <location>
        <begin position="808"/>
        <end position="910"/>
    </location>
</feature>
<dbReference type="STRING" id="183478.A0A364N9G5"/>
<dbReference type="EMBL" id="QGDH01000028">
    <property type="protein sequence ID" value="RAR13949.1"/>
    <property type="molecule type" value="Genomic_DNA"/>
</dbReference>
<feature type="compositionally biased region" description="Polar residues" evidence="1">
    <location>
        <begin position="412"/>
        <end position="439"/>
    </location>
</feature>
<dbReference type="Proteomes" id="UP000249619">
    <property type="component" value="Unassembled WGS sequence"/>
</dbReference>
<feature type="region of interest" description="Disordered" evidence="1">
    <location>
        <begin position="660"/>
        <end position="723"/>
    </location>
</feature>
<feature type="compositionally biased region" description="Polar residues" evidence="1">
    <location>
        <begin position="190"/>
        <end position="210"/>
    </location>
</feature>
<keyword evidence="3" id="KW-1185">Reference proteome</keyword>
<dbReference type="AlphaFoldDB" id="A0A364N9G5"/>
<evidence type="ECO:0000313" key="3">
    <source>
        <dbReference type="Proteomes" id="UP000249619"/>
    </source>
</evidence>
<evidence type="ECO:0000313" key="2">
    <source>
        <dbReference type="EMBL" id="RAR13949.1"/>
    </source>
</evidence>
<feature type="region of interest" description="Disordered" evidence="1">
    <location>
        <begin position="324"/>
        <end position="347"/>
    </location>
</feature>
<feature type="compositionally biased region" description="Basic and acidic residues" evidence="1">
    <location>
        <begin position="399"/>
        <end position="411"/>
    </location>
</feature>
<organism evidence="2 3">
    <name type="scientific">Stemphylium lycopersici</name>
    <name type="common">Tomato gray leaf spot disease fungus</name>
    <name type="synonym">Thyrospora lycopersici</name>
    <dbReference type="NCBI Taxonomy" id="183478"/>
    <lineage>
        <taxon>Eukaryota</taxon>
        <taxon>Fungi</taxon>
        <taxon>Dikarya</taxon>
        <taxon>Ascomycota</taxon>
        <taxon>Pezizomycotina</taxon>
        <taxon>Dothideomycetes</taxon>
        <taxon>Pleosporomycetidae</taxon>
        <taxon>Pleosporales</taxon>
        <taxon>Pleosporineae</taxon>
        <taxon>Pleosporaceae</taxon>
        <taxon>Stemphylium</taxon>
    </lineage>
</organism>
<sequence length="975" mass="105623">MPAAGSDENSDPSATATVVRSSLEKHACPSTPKSNSTPNRERFLREITMSPATPPCTPDRGRSTPARACDSPAAGRQTPIKKSQSPIKLEVGQAAFYFAIELPASKITPKKSETASKSGTPKRGGRSETPTGRRTPSPLKNATPAKQEKGTPTRKTRSPLKANGLMKQSPVKPVFATPTKAVAPKRDSEASTPTKKTPSPRKNTSPTKQSPARALFGTPAQKDRAEMPNDGRPGSPVKRAIELDSPSSSVNMGSRLAKNLVPQPVHPLRISDCFTDLVKDEDEEETPSAPTVPKPSEDFVPIKKTRLATKPPPENIGQLMASLSISSGSSSHSQVSTQDEIKVSPVSTPLRRASQKLQLTGSPSFQKFLSNSASDEPDIAFGADVTKEGPLTPLVPNSREVRQGKNERDETASQTIDQNLSSRTPSATETVLQQSTDTQIRMQPTCHLPDSSAELFGSSDTTRKVRTPQYQSLHFPKPASNKKQLGIGKQLERHIKWQEVSTVSRIPRARPVSLQHRVGTDPGVILKMQDDMASMEKNLRRSSAVIDTKFCGPLNLSELPPIPDRYCIRDQQDVRSPGAVGTPRTLSRADSNLSSITAIAMGSLNAINSLNGPSTPSLPMLDETEKARVGAARRLNTAIFNPGRAKVLVKKPILQSAASIRPGKSTAVRPAPSRKPPPTPVKQVIPVGRRNSAIPQSRIPSATPANPKIPTATTSAGAPRRFSQGPAARKTAALTTQPVAPKSTHPIYNPATVRKPLPRAKAESCDPSLDPRQFQQKVASAMDIADRLARWHGEDRQKADLKRAKLAAKMTDKKAARTPMKFRLTESTTPEGSPPKMVTPIKQPASPLKPTRTPSPTKERKPRPPFSTTPKHSPLPKTKAKSPELVFRKPLLKNNNNNNNKHPKQTTTTAFKTAGNRRIPVLDRNALRTPSKEIVSSLDKAIDQKIEEDARSGMEFTPSGNRVKDLLDARARFRV</sequence>
<proteinExistence type="predicted"/>
<feature type="region of interest" description="Disordered" evidence="1">
    <location>
        <begin position="379"/>
        <end position="439"/>
    </location>
</feature>
<feature type="compositionally biased region" description="Low complexity" evidence="1">
    <location>
        <begin position="324"/>
        <end position="336"/>
    </location>
</feature>
<protein>
    <submittedName>
        <fullName evidence="2">Uncharacterized protein</fullName>
    </submittedName>
</protein>
<feature type="compositionally biased region" description="Polar residues" evidence="1">
    <location>
        <begin position="11"/>
        <end position="20"/>
    </location>
</feature>
<feature type="compositionally biased region" description="Polar residues" evidence="1">
    <location>
        <begin position="128"/>
        <end position="140"/>
    </location>
</feature>
<feature type="compositionally biased region" description="Polar residues" evidence="1">
    <location>
        <begin position="693"/>
        <end position="704"/>
    </location>
</feature>
<comment type="caution">
    <text evidence="2">The sequence shown here is derived from an EMBL/GenBank/DDBJ whole genome shotgun (WGS) entry which is preliminary data.</text>
</comment>
<reference evidence="3" key="1">
    <citation type="submission" date="2018-05" db="EMBL/GenBank/DDBJ databases">
        <title>Draft genome sequence of Stemphylium lycopersici strain CIDEFI 213.</title>
        <authorList>
            <person name="Medina R."/>
            <person name="Franco M.E.E."/>
            <person name="Lucentini C.G."/>
            <person name="Saparrat M.C.N."/>
            <person name="Balatti P.A."/>
        </authorList>
    </citation>
    <scope>NUCLEOTIDE SEQUENCE [LARGE SCALE GENOMIC DNA]</scope>
    <source>
        <strain evidence="3">CIDEFI 213</strain>
    </source>
</reference>
<name>A0A364N9G5_STELY</name>
<accession>A0A364N9G5</accession>
<feature type="region of interest" description="Disordered" evidence="1">
    <location>
        <begin position="278"/>
        <end position="301"/>
    </location>
</feature>
<feature type="region of interest" description="Disordered" evidence="1">
    <location>
        <begin position="733"/>
        <end position="752"/>
    </location>
</feature>
<feature type="region of interest" description="Disordered" evidence="1">
    <location>
        <begin position="102"/>
        <end position="256"/>
    </location>
</feature>
<gene>
    <name evidence="2" type="ORF">DDE83_002680</name>
</gene>